<dbReference type="GO" id="GO:0004525">
    <property type="term" value="F:ribonuclease III activity"/>
    <property type="evidence" value="ECO:0007669"/>
    <property type="project" value="UniProtKB-UniRule"/>
</dbReference>
<evidence type="ECO:0000259" key="17">
    <source>
        <dbReference type="PROSITE" id="PS50142"/>
    </source>
</evidence>
<dbReference type="SMART" id="SM00535">
    <property type="entry name" value="RIBOc"/>
    <property type="match status" value="1"/>
</dbReference>
<keyword evidence="12 15" id="KW-0378">Hydrolase</keyword>
<evidence type="ECO:0000256" key="4">
    <source>
        <dbReference type="ARBA" id="ARBA00011738"/>
    </source>
</evidence>
<feature type="active site" evidence="15">
    <location>
        <position position="52"/>
    </location>
</feature>
<keyword evidence="8 15" id="KW-0819">tRNA processing</keyword>
<dbReference type="GO" id="GO:0046872">
    <property type="term" value="F:metal ion binding"/>
    <property type="evidence" value="ECO:0007669"/>
    <property type="project" value="UniProtKB-KW"/>
</dbReference>
<feature type="binding site" evidence="15">
    <location>
        <position position="48"/>
    </location>
    <ligand>
        <name>Mg(2+)</name>
        <dbReference type="ChEBI" id="CHEBI:18420"/>
    </ligand>
</feature>
<dbReference type="KEGG" id="lgo:JCM16774_1340"/>
<comment type="similarity">
    <text evidence="3">Belongs to the ribonuclease III family.</text>
</comment>
<dbReference type="Gene3D" id="1.10.1520.10">
    <property type="entry name" value="Ribonuclease III domain"/>
    <property type="match status" value="1"/>
</dbReference>
<proteinExistence type="inferred from homology"/>
<dbReference type="EMBL" id="AP019822">
    <property type="protein sequence ID" value="BBM36408.1"/>
    <property type="molecule type" value="Genomic_DNA"/>
</dbReference>
<dbReference type="PANTHER" id="PTHR11207">
    <property type="entry name" value="RIBONUCLEASE III"/>
    <property type="match status" value="1"/>
</dbReference>
<comment type="subcellular location">
    <subcellularLocation>
        <location evidence="2 15">Cytoplasm</location>
    </subcellularLocation>
</comment>
<dbReference type="GO" id="GO:0008033">
    <property type="term" value="P:tRNA processing"/>
    <property type="evidence" value="ECO:0007669"/>
    <property type="project" value="UniProtKB-KW"/>
</dbReference>
<evidence type="ECO:0000256" key="12">
    <source>
        <dbReference type="ARBA" id="ARBA00022801"/>
    </source>
</evidence>
<organism evidence="18 19">
    <name type="scientific">Pseudoleptotrichia goodfellowii</name>
    <dbReference type="NCBI Taxonomy" id="157692"/>
    <lineage>
        <taxon>Bacteria</taxon>
        <taxon>Fusobacteriati</taxon>
        <taxon>Fusobacteriota</taxon>
        <taxon>Fusobacteriia</taxon>
        <taxon>Fusobacteriales</taxon>
        <taxon>Leptotrichiaceae</taxon>
        <taxon>Pseudoleptotrichia</taxon>
    </lineage>
</organism>
<feature type="binding site" evidence="15">
    <location>
        <position position="121"/>
    </location>
    <ligand>
        <name>Mg(2+)</name>
        <dbReference type="ChEBI" id="CHEBI:18420"/>
    </ligand>
</feature>
<dbReference type="EC" id="3.1.26.3" evidence="15"/>
<evidence type="ECO:0000256" key="15">
    <source>
        <dbReference type="HAMAP-Rule" id="MF_00104"/>
    </source>
</evidence>
<dbReference type="AlphaFoldDB" id="A0A510JAP0"/>
<dbReference type="GO" id="GO:0006397">
    <property type="term" value="P:mRNA processing"/>
    <property type="evidence" value="ECO:0007669"/>
    <property type="project" value="UniProtKB-UniRule"/>
</dbReference>
<feature type="active site" evidence="15">
    <location>
        <position position="124"/>
    </location>
</feature>
<evidence type="ECO:0000313" key="19">
    <source>
        <dbReference type="Proteomes" id="UP000321606"/>
    </source>
</evidence>
<dbReference type="GO" id="GO:0019843">
    <property type="term" value="F:rRNA binding"/>
    <property type="evidence" value="ECO:0007669"/>
    <property type="project" value="UniProtKB-KW"/>
</dbReference>
<evidence type="ECO:0000256" key="8">
    <source>
        <dbReference type="ARBA" id="ARBA00022694"/>
    </source>
</evidence>
<dbReference type="STRING" id="714315.GCA_000516535_01345"/>
<comment type="cofactor">
    <cofactor evidence="15">
        <name>Mg(2+)</name>
        <dbReference type="ChEBI" id="CHEBI:18420"/>
    </cofactor>
</comment>
<dbReference type="HAMAP" id="MF_00104">
    <property type="entry name" value="RNase_III"/>
    <property type="match status" value="1"/>
</dbReference>
<evidence type="ECO:0000256" key="5">
    <source>
        <dbReference type="ARBA" id="ARBA00022490"/>
    </source>
</evidence>
<evidence type="ECO:0000256" key="1">
    <source>
        <dbReference type="ARBA" id="ARBA00000109"/>
    </source>
</evidence>
<evidence type="ECO:0000313" key="18">
    <source>
        <dbReference type="EMBL" id="BBM36408.1"/>
    </source>
</evidence>
<dbReference type="FunFam" id="3.30.160.20:FF:000003">
    <property type="entry name" value="Ribonuclease 3"/>
    <property type="match status" value="1"/>
</dbReference>
<keyword evidence="10 15" id="KW-0479">Metal-binding</keyword>
<evidence type="ECO:0000256" key="3">
    <source>
        <dbReference type="ARBA" id="ARBA00010183"/>
    </source>
</evidence>
<dbReference type="CDD" id="cd10845">
    <property type="entry name" value="DSRM_RNAse_III_family"/>
    <property type="match status" value="1"/>
</dbReference>
<dbReference type="CDD" id="cd00593">
    <property type="entry name" value="RIBOc"/>
    <property type="match status" value="1"/>
</dbReference>
<dbReference type="FunFam" id="1.10.1520.10:FF:000001">
    <property type="entry name" value="Ribonuclease 3"/>
    <property type="match status" value="1"/>
</dbReference>
<dbReference type="NCBIfam" id="TIGR02191">
    <property type="entry name" value="RNaseIII"/>
    <property type="match status" value="1"/>
</dbReference>
<keyword evidence="14 15" id="KW-0694">RNA-binding</keyword>
<dbReference type="InterPro" id="IPR014720">
    <property type="entry name" value="dsRBD_dom"/>
</dbReference>
<keyword evidence="5 15" id="KW-0963">Cytoplasm</keyword>
<dbReference type="GO" id="GO:0010468">
    <property type="term" value="P:regulation of gene expression"/>
    <property type="evidence" value="ECO:0007669"/>
    <property type="project" value="TreeGrafter"/>
</dbReference>
<dbReference type="InterPro" id="IPR011907">
    <property type="entry name" value="RNase_III"/>
</dbReference>
<dbReference type="InterPro" id="IPR000999">
    <property type="entry name" value="RNase_III_dom"/>
</dbReference>
<evidence type="ECO:0000256" key="2">
    <source>
        <dbReference type="ARBA" id="ARBA00004496"/>
    </source>
</evidence>
<evidence type="ECO:0000256" key="10">
    <source>
        <dbReference type="ARBA" id="ARBA00022723"/>
    </source>
</evidence>
<dbReference type="GO" id="GO:0006364">
    <property type="term" value="P:rRNA processing"/>
    <property type="evidence" value="ECO:0007669"/>
    <property type="project" value="UniProtKB-UniRule"/>
</dbReference>
<dbReference type="Proteomes" id="UP000321606">
    <property type="component" value="Chromosome"/>
</dbReference>
<dbReference type="SMART" id="SM00358">
    <property type="entry name" value="DSRM"/>
    <property type="match status" value="1"/>
</dbReference>
<evidence type="ECO:0000256" key="6">
    <source>
        <dbReference type="ARBA" id="ARBA00022552"/>
    </source>
</evidence>
<dbReference type="GO" id="GO:0005737">
    <property type="term" value="C:cytoplasm"/>
    <property type="evidence" value="ECO:0007669"/>
    <property type="project" value="UniProtKB-SubCell"/>
</dbReference>
<evidence type="ECO:0000256" key="7">
    <source>
        <dbReference type="ARBA" id="ARBA00022664"/>
    </source>
</evidence>
<comment type="subunit">
    <text evidence="4 15">Homodimer.</text>
</comment>
<dbReference type="PANTHER" id="PTHR11207:SF0">
    <property type="entry name" value="RIBONUCLEASE 3"/>
    <property type="match status" value="1"/>
</dbReference>
<evidence type="ECO:0000256" key="11">
    <source>
        <dbReference type="ARBA" id="ARBA00022759"/>
    </source>
</evidence>
<evidence type="ECO:0000256" key="9">
    <source>
        <dbReference type="ARBA" id="ARBA00022722"/>
    </source>
</evidence>
<dbReference type="PROSITE" id="PS50142">
    <property type="entry name" value="RNASE_3_2"/>
    <property type="match status" value="1"/>
</dbReference>
<dbReference type="PROSITE" id="PS50137">
    <property type="entry name" value="DS_RBD"/>
    <property type="match status" value="1"/>
</dbReference>
<dbReference type="RefSeq" id="WP_026737718.1">
    <property type="nucleotide sequence ID" value="NZ_AP019822.1"/>
</dbReference>
<keyword evidence="7 15" id="KW-0507">mRNA processing</keyword>
<protein>
    <recommendedName>
        <fullName evidence="15">Ribonuclease 3</fullName>
        <ecNumber evidence="15">3.1.26.3</ecNumber>
    </recommendedName>
    <alternativeName>
        <fullName evidence="15">Ribonuclease III</fullName>
        <shortName evidence="15">RNase III</shortName>
    </alternativeName>
</protein>
<keyword evidence="9 15" id="KW-0540">Nuclease</keyword>
<evidence type="ECO:0000259" key="16">
    <source>
        <dbReference type="PROSITE" id="PS50137"/>
    </source>
</evidence>
<keyword evidence="13 15" id="KW-0460">Magnesium</keyword>
<dbReference type="GO" id="GO:0042802">
    <property type="term" value="F:identical protein binding"/>
    <property type="evidence" value="ECO:0007669"/>
    <property type="project" value="UniProtKB-ARBA"/>
</dbReference>
<reference evidence="18 19" key="1">
    <citation type="submission" date="2019-07" db="EMBL/GenBank/DDBJ databases">
        <title>Complete Genome Sequence of Leptotrichia goodfellowii Strain JCM 16774.</title>
        <authorList>
            <person name="Watanabe S."/>
            <person name="Cui L."/>
        </authorList>
    </citation>
    <scope>NUCLEOTIDE SEQUENCE [LARGE SCALE GENOMIC DNA]</scope>
    <source>
        <strain evidence="18 19">JCM16774</strain>
    </source>
</reference>
<sequence>MKIKNVEELMEKIDYKFRNESYLKEALTHRSFSNEHEKSKNFDNEKLEFLGDAVLNLITTEYIYNLGKGKNEGELAKLKSQIISEPVFSAIAAEIGLGDYLYLSNGEESSGGRKRKSILGDAFEALIGAVFLDSDYYTAKNTALKFLPDKINNLEDIEGIIDYKTVLQEVFQSKYKKMPEYEILDTKGPDHNKVFEISVKLNNKIIGIGRGKSKKEAEKRAAKEAIEFIENKKRIQKI</sequence>
<evidence type="ECO:0000256" key="14">
    <source>
        <dbReference type="ARBA" id="ARBA00022884"/>
    </source>
</evidence>
<keyword evidence="15" id="KW-0699">rRNA-binding</keyword>
<dbReference type="SUPFAM" id="SSF54768">
    <property type="entry name" value="dsRNA-binding domain-like"/>
    <property type="match status" value="1"/>
</dbReference>
<comment type="catalytic activity">
    <reaction evidence="1 15">
        <text>Endonucleolytic cleavage to 5'-phosphomonoester.</text>
        <dbReference type="EC" id="3.1.26.3"/>
    </reaction>
</comment>
<dbReference type="InterPro" id="IPR036389">
    <property type="entry name" value="RNase_III_sf"/>
</dbReference>
<keyword evidence="11 15" id="KW-0255">Endonuclease</keyword>
<dbReference type="GO" id="GO:0003725">
    <property type="term" value="F:double-stranded RNA binding"/>
    <property type="evidence" value="ECO:0007669"/>
    <property type="project" value="TreeGrafter"/>
</dbReference>
<name>A0A510JAP0_9FUSO</name>
<feature type="binding site" evidence="15">
    <location>
        <position position="124"/>
    </location>
    <ligand>
        <name>Mg(2+)</name>
        <dbReference type="ChEBI" id="CHEBI:18420"/>
    </ligand>
</feature>
<feature type="domain" description="DRBM" evidence="16">
    <location>
        <begin position="162"/>
        <end position="231"/>
    </location>
</feature>
<dbReference type="SUPFAM" id="SSF69065">
    <property type="entry name" value="RNase III domain-like"/>
    <property type="match status" value="1"/>
</dbReference>
<comment type="function">
    <text evidence="15">Digests double-stranded RNA. Involved in the processing of primary rRNA transcript to yield the immediate precursors to the large and small rRNAs (23S and 16S). Processes some mRNAs, and tRNAs when they are encoded in the rRNA operon. Processes pre-crRNA and tracrRNA of type II CRISPR loci if present in the organism.</text>
</comment>
<dbReference type="Gene3D" id="3.30.160.20">
    <property type="match status" value="1"/>
</dbReference>
<keyword evidence="6 15" id="KW-0698">rRNA processing</keyword>
<dbReference type="Pfam" id="PF14622">
    <property type="entry name" value="Ribonucleas_3_3"/>
    <property type="match status" value="1"/>
</dbReference>
<gene>
    <name evidence="15" type="primary">rnc</name>
    <name evidence="18" type="ORF">JCM16774_1340</name>
</gene>
<dbReference type="PROSITE" id="PS00517">
    <property type="entry name" value="RNASE_3_1"/>
    <property type="match status" value="1"/>
</dbReference>
<dbReference type="OrthoDB" id="9805026at2"/>
<accession>A0A510JAP0</accession>
<feature type="domain" description="RNase III" evidence="17">
    <location>
        <begin position="6"/>
        <end position="135"/>
    </location>
</feature>
<dbReference type="Pfam" id="PF00035">
    <property type="entry name" value="dsrm"/>
    <property type="match status" value="1"/>
</dbReference>
<evidence type="ECO:0000256" key="13">
    <source>
        <dbReference type="ARBA" id="ARBA00022842"/>
    </source>
</evidence>